<dbReference type="GO" id="GO:0016787">
    <property type="term" value="F:hydrolase activity"/>
    <property type="evidence" value="ECO:0007669"/>
    <property type="project" value="UniProtKB-KW"/>
</dbReference>
<evidence type="ECO:0000256" key="5">
    <source>
        <dbReference type="SAM" id="MobiDB-lite"/>
    </source>
</evidence>
<evidence type="ECO:0000256" key="1">
    <source>
        <dbReference type="ARBA" id="ARBA00005429"/>
    </source>
</evidence>
<evidence type="ECO:0000259" key="7">
    <source>
        <dbReference type="PROSITE" id="PS51716"/>
    </source>
</evidence>
<keyword evidence="8" id="KW-1185">Reference proteome</keyword>
<evidence type="ECO:0000256" key="6">
    <source>
        <dbReference type="SAM" id="Phobius"/>
    </source>
</evidence>
<dbReference type="GO" id="GO:0016020">
    <property type="term" value="C:membrane"/>
    <property type="evidence" value="ECO:0007669"/>
    <property type="project" value="InterPro"/>
</dbReference>
<dbReference type="InParanoid" id="A0A6P9D4D1"/>
<feature type="transmembrane region" description="Helical" evidence="6">
    <location>
        <begin position="365"/>
        <end position="385"/>
    </location>
</feature>
<dbReference type="PROSITE" id="PS51716">
    <property type="entry name" value="G_IRG"/>
    <property type="match status" value="1"/>
</dbReference>
<dbReference type="GeneID" id="117675891"/>
<feature type="transmembrane region" description="Helical" evidence="6">
    <location>
        <begin position="271"/>
        <end position="298"/>
    </location>
</feature>
<evidence type="ECO:0000256" key="3">
    <source>
        <dbReference type="ARBA" id="ARBA00022801"/>
    </source>
</evidence>
<evidence type="ECO:0000313" key="8">
    <source>
        <dbReference type="Proteomes" id="UP001652622"/>
    </source>
</evidence>
<evidence type="ECO:0000256" key="4">
    <source>
        <dbReference type="ARBA" id="ARBA00023134"/>
    </source>
</evidence>
<keyword evidence="6" id="KW-1133">Transmembrane helix</keyword>
<dbReference type="RefSeq" id="XP_034290843.1">
    <property type="nucleotide sequence ID" value="XM_034434952.1"/>
</dbReference>
<gene>
    <name evidence="9" type="primary">LOC117675891</name>
</gene>
<dbReference type="Gene3D" id="3.40.50.300">
    <property type="entry name" value="P-loop containing nucleotide triphosphate hydrolases"/>
    <property type="match status" value="1"/>
</dbReference>
<dbReference type="GO" id="GO:0005525">
    <property type="term" value="F:GTP binding"/>
    <property type="evidence" value="ECO:0007669"/>
    <property type="project" value="UniProtKB-KW"/>
</dbReference>
<dbReference type="InterPro" id="IPR007743">
    <property type="entry name" value="Immunity-related_GTPase-like"/>
</dbReference>
<proteinExistence type="inferred from homology"/>
<sequence length="441" mass="49229">MTYNITKPRAFNVRRDSESQEASRHDYGTFGSSRREKFEAAISEGKLTEALSYILDQPSKSFEDFPLHVAVVGESDAGKSSFIKTVQSPHLDEPDAAAADVATKTDVPDRTKVEFGQVKFSEITWNKELLRAEDADGKEVDLKDFHYFIIVGPRIFQATPLDLALKIQKMDKEFSLVQTKADLQLEEAKKLRPSEDGEEGLFLSVDSCKESLRNKGVKEPPVFAVSNKEPHHFGFPSLRKTLMSEFLWKKILAVLSPILEKKAGKMKKQSWLLTLLSGFIAGIPVPGIAFLGGLVILLRFASWCRRKFGVDDTSLSKLSKLVKVVLPHLKSVVTSQSKKKMVLQRLPDSLGSSVMLAEYFYWDRFPFIGCIVSVVISLVSSFFTLKKLPSDVKKDTQNIVIAAIKPKKTDPENSEITIDLGILKKMPAFKSLDAVPKITAN</sequence>
<dbReference type="Proteomes" id="UP001652622">
    <property type="component" value="Unplaced"/>
</dbReference>
<name>A0A6P9D4D1_PANGU</name>
<evidence type="ECO:0000256" key="2">
    <source>
        <dbReference type="ARBA" id="ARBA00022741"/>
    </source>
</evidence>
<comment type="similarity">
    <text evidence="1">Belongs to the TRAFAC class dynamin-like GTPase superfamily. IRG family.</text>
</comment>
<accession>A0A6P9D4D1</accession>
<dbReference type="AlphaFoldDB" id="A0A6P9D4D1"/>
<dbReference type="Pfam" id="PF05049">
    <property type="entry name" value="IIGP"/>
    <property type="match status" value="1"/>
</dbReference>
<dbReference type="InterPro" id="IPR051515">
    <property type="entry name" value="IRG"/>
</dbReference>
<dbReference type="PANTHER" id="PTHR32341">
    <property type="entry name" value="INTERFERON-INDUCIBLE GTPASE"/>
    <property type="match status" value="1"/>
</dbReference>
<keyword evidence="2" id="KW-0547">Nucleotide-binding</keyword>
<keyword evidence="3" id="KW-0378">Hydrolase</keyword>
<protein>
    <submittedName>
        <fullName evidence="9">Interferon-inducible GTPase 5-like</fullName>
    </submittedName>
</protein>
<dbReference type="OMA" id="ITWNKEL"/>
<keyword evidence="4" id="KW-0342">GTP-binding</keyword>
<dbReference type="InterPro" id="IPR027417">
    <property type="entry name" value="P-loop_NTPase"/>
</dbReference>
<feature type="compositionally biased region" description="Basic and acidic residues" evidence="5">
    <location>
        <begin position="13"/>
        <end position="30"/>
    </location>
</feature>
<evidence type="ECO:0000313" key="9">
    <source>
        <dbReference type="RefSeq" id="XP_034290843.1"/>
    </source>
</evidence>
<dbReference type="SUPFAM" id="SSF52540">
    <property type="entry name" value="P-loop containing nucleoside triphosphate hydrolases"/>
    <property type="match status" value="1"/>
</dbReference>
<reference evidence="9" key="1">
    <citation type="submission" date="2025-08" db="UniProtKB">
        <authorList>
            <consortium name="RefSeq"/>
        </authorList>
    </citation>
    <scope>IDENTIFICATION</scope>
    <source>
        <tissue evidence="9">Blood</tissue>
    </source>
</reference>
<keyword evidence="6" id="KW-0812">Transmembrane</keyword>
<feature type="domain" description="IRG-type G" evidence="7">
    <location>
        <begin position="65"/>
        <end position="245"/>
    </location>
</feature>
<keyword evidence="6" id="KW-0472">Membrane</keyword>
<feature type="region of interest" description="Disordered" evidence="5">
    <location>
        <begin position="1"/>
        <end position="30"/>
    </location>
</feature>
<dbReference type="InterPro" id="IPR030385">
    <property type="entry name" value="G_IRG_dom"/>
</dbReference>
<dbReference type="PANTHER" id="PTHR32341:SF10">
    <property type="entry name" value="INTERFERON-INDUCIBLE GTPASE 5"/>
    <property type="match status" value="1"/>
</dbReference>
<organism evidence="8 9">
    <name type="scientific">Pantherophis guttatus</name>
    <name type="common">Corn snake</name>
    <name type="synonym">Elaphe guttata</name>
    <dbReference type="NCBI Taxonomy" id="94885"/>
    <lineage>
        <taxon>Eukaryota</taxon>
        <taxon>Metazoa</taxon>
        <taxon>Chordata</taxon>
        <taxon>Craniata</taxon>
        <taxon>Vertebrata</taxon>
        <taxon>Euteleostomi</taxon>
        <taxon>Lepidosauria</taxon>
        <taxon>Squamata</taxon>
        <taxon>Bifurcata</taxon>
        <taxon>Unidentata</taxon>
        <taxon>Episquamata</taxon>
        <taxon>Toxicofera</taxon>
        <taxon>Serpentes</taxon>
        <taxon>Colubroidea</taxon>
        <taxon>Colubridae</taxon>
        <taxon>Colubrinae</taxon>
        <taxon>Pantherophis</taxon>
    </lineage>
</organism>
<dbReference type="KEGG" id="pgut:117675891"/>